<proteinExistence type="predicted"/>
<feature type="compositionally biased region" description="Basic and acidic residues" evidence="1">
    <location>
        <begin position="77"/>
        <end position="98"/>
    </location>
</feature>
<feature type="region of interest" description="Disordered" evidence="1">
    <location>
        <begin position="148"/>
        <end position="180"/>
    </location>
</feature>
<organism evidence="2 3">
    <name type="scientific">Strigomonas culicis</name>
    <dbReference type="NCBI Taxonomy" id="28005"/>
    <lineage>
        <taxon>Eukaryota</taxon>
        <taxon>Discoba</taxon>
        <taxon>Euglenozoa</taxon>
        <taxon>Kinetoplastea</taxon>
        <taxon>Metakinetoplastina</taxon>
        <taxon>Trypanosomatida</taxon>
        <taxon>Trypanosomatidae</taxon>
        <taxon>Strigomonadinae</taxon>
        <taxon>Strigomonas</taxon>
    </lineage>
</organism>
<dbReference type="EMBL" id="ATMH01012045">
    <property type="protein sequence ID" value="EPY15475.1"/>
    <property type="molecule type" value="Genomic_DNA"/>
</dbReference>
<evidence type="ECO:0000256" key="1">
    <source>
        <dbReference type="SAM" id="MobiDB-lite"/>
    </source>
</evidence>
<feature type="region of interest" description="Disordered" evidence="1">
    <location>
        <begin position="1"/>
        <end position="115"/>
    </location>
</feature>
<feature type="region of interest" description="Disordered" evidence="1">
    <location>
        <begin position="121"/>
        <end position="140"/>
    </location>
</feature>
<feature type="compositionally biased region" description="Low complexity" evidence="1">
    <location>
        <begin position="507"/>
        <end position="525"/>
    </location>
</feature>
<feature type="region of interest" description="Disordered" evidence="1">
    <location>
        <begin position="298"/>
        <end position="329"/>
    </location>
</feature>
<name>S9UY53_9TRYP</name>
<feature type="compositionally biased region" description="Polar residues" evidence="1">
    <location>
        <begin position="1"/>
        <end position="20"/>
    </location>
</feature>
<gene>
    <name evidence="2" type="ORF">STCU_11997</name>
</gene>
<evidence type="ECO:0000313" key="3">
    <source>
        <dbReference type="Proteomes" id="UP000015354"/>
    </source>
</evidence>
<protein>
    <submittedName>
        <fullName evidence="2">Proteophosphoglycan ppg4</fullName>
    </submittedName>
</protein>
<feature type="compositionally biased region" description="Basic and acidic residues" evidence="1">
    <location>
        <begin position="314"/>
        <end position="326"/>
    </location>
</feature>
<evidence type="ECO:0000313" key="2">
    <source>
        <dbReference type="EMBL" id="EPY15475.1"/>
    </source>
</evidence>
<keyword evidence="3" id="KW-1185">Reference proteome</keyword>
<accession>S9UY53</accession>
<feature type="compositionally biased region" description="Low complexity" evidence="1">
    <location>
        <begin position="25"/>
        <end position="39"/>
    </location>
</feature>
<feature type="compositionally biased region" description="Polar residues" evidence="1">
    <location>
        <begin position="376"/>
        <end position="388"/>
    </location>
</feature>
<feature type="region of interest" description="Disordered" evidence="1">
    <location>
        <begin position="361"/>
        <end position="388"/>
    </location>
</feature>
<comment type="caution">
    <text evidence="2">The sequence shown here is derived from an EMBL/GenBank/DDBJ whole genome shotgun (WGS) entry which is preliminary data.</text>
</comment>
<reference evidence="2 3" key="1">
    <citation type="journal article" date="2013" name="PLoS ONE">
        <title>Predicting the Proteins of Angomonas deanei, Strigomonas culicis and Their Respective Endosymbionts Reveals New Aspects of the Trypanosomatidae Family.</title>
        <authorList>
            <person name="Motta M.C."/>
            <person name="Martins A.C."/>
            <person name="de Souza S.S."/>
            <person name="Catta-Preta C.M."/>
            <person name="Silva R."/>
            <person name="Klein C.C."/>
            <person name="de Almeida L.G."/>
            <person name="de Lima Cunha O."/>
            <person name="Ciapina L.P."/>
            <person name="Brocchi M."/>
            <person name="Colabardini A.C."/>
            <person name="de Araujo Lima B."/>
            <person name="Machado C.R."/>
            <person name="de Almeida Soares C.M."/>
            <person name="Probst C.M."/>
            <person name="de Menezes C.B."/>
            <person name="Thompson C.E."/>
            <person name="Bartholomeu D.C."/>
            <person name="Gradia D.F."/>
            <person name="Pavoni D.P."/>
            <person name="Grisard E.C."/>
            <person name="Fantinatti-Garboggini F."/>
            <person name="Marchini F.K."/>
            <person name="Rodrigues-Luiz G.F."/>
            <person name="Wagner G."/>
            <person name="Goldman G.H."/>
            <person name="Fietto J.L."/>
            <person name="Elias M.C."/>
            <person name="Goldman M.H."/>
            <person name="Sagot M.F."/>
            <person name="Pereira M."/>
            <person name="Stoco P.H."/>
            <person name="de Mendonca-Neto R.P."/>
            <person name="Teixeira S.M."/>
            <person name="Maciel T.E."/>
            <person name="de Oliveira Mendes T.A."/>
            <person name="Urmenyi T.P."/>
            <person name="de Souza W."/>
            <person name="Schenkman S."/>
            <person name="de Vasconcelos A.T."/>
        </authorList>
    </citation>
    <scope>NUCLEOTIDE SEQUENCE [LARGE SCALE GENOMIC DNA]</scope>
</reference>
<feature type="compositionally biased region" description="Basic residues" evidence="1">
    <location>
        <begin position="564"/>
        <end position="574"/>
    </location>
</feature>
<sequence>MNHSLSQDSLESTPNNSGLHISSVRAATASHRHSTATSAGLSHGRAPKPYASSQTDLYNPDVRSSFHPQPIYLKVPSKKEQGVPEQPARRPWVEDNHIPSHGPPSGEQPTNKLAAEALALRRQLDETQGSDHAQDTEVVAAAVSSASHLLSGVNHADGTDPAGAREREAGGGVVPARVAPPGDEAAHALSVDTTIEQQMLHYDEDPADDDVGTALSAIPHDSAQLRTPVSAQADESATAPFTDSAVYSRLLYSMQSRGGVEGTTMLSARTDARLADGAEGEEDEERLLSLIADSDVGSLPVGDADAPQQQQQLLDRKAEAASREEGAVPAPAARSLFTSLFSARAADGATPLADAQAELRDTAAAEDDDREDRRSPTSQLRSYSASQPGLLVQTGTSRLFSRTELAEPQLGSLSGLPSVSAFTDLGVGLSVPPPPADTAVFSPPVASTALDPPRGLRDFLPMSSESESHGDIFEDIDSMYSRSRDPSAAPDQRSASDGSAEERAQTRSGSEEAGAGPAAPTLAAPAPAPSEEEAEGRGPGGSRRARAPARLPRGAAVRGGGVRGRWRAAGRRWPRRDGGGGRR</sequence>
<dbReference type="AlphaFoldDB" id="S9UY53"/>
<dbReference type="Proteomes" id="UP000015354">
    <property type="component" value="Unassembled WGS sequence"/>
</dbReference>
<feature type="region of interest" description="Disordered" evidence="1">
    <location>
        <begin position="440"/>
        <end position="583"/>
    </location>
</feature>